<dbReference type="PRINTS" id="PR00705">
    <property type="entry name" value="PAPAIN"/>
</dbReference>
<evidence type="ECO:0000313" key="4">
    <source>
        <dbReference type="EMBL" id="CAD8648706.1"/>
    </source>
</evidence>
<name>A0A7S0QTS4_9CHLO</name>
<feature type="chain" id="PRO_5031226860" description="Peptidase C1A papain C-terminal domain-containing protein" evidence="2">
    <location>
        <begin position="23"/>
        <end position="371"/>
    </location>
</feature>
<evidence type="ECO:0000256" key="2">
    <source>
        <dbReference type="SAM" id="SignalP"/>
    </source>
</evidence>
<evidence type="ECO:0000259" key="3">
    <source>
        <dbReference type="SMART" id="SM00645"/>
    </source>
</evidence>
<dbReference type="SMART" id="SM00645">
    <property type="entry name" value="Pept_C1"/>
    <property type="match status" value="1"/>
</dbReference>
<dbReference type="EMBL" id="HBFA01001448">
    <property type="protein sequence ID" value="CAD8648706.1"/>
    <property type="molecule type" value="Transcribed_RNA"/>
</dbReference>
<feature type="signal peptide" evidence="2">
    <location>
        <begin position="1"/>
        <end position="22"/>
    </location>
</feature>
<dbReference type="AlphaFoldDB" id="A0A7S0QTS4"/>
<keyword evidence="2" id="KW-0732">Signal</keyword>
<proteinExistence type="inferred from homology"/>
<reference evidence="4" key="1">
    <citation type="submission" date="2021-01" db="EMBL/GenBank/DDBJ databases">
        <authorList>
            <person name="Corre E."/>
            <person name="Pelletier E."/>
            <person name="Niang G."/>
            <person name="Scheremetjew M."/>
            <person name="Finn R."/>
            <person name="Kale V."/>
            <person name="Holt S."/>
            <person name="Cochrane G."/>
            <person name="Meng A."/>
            <person name="Brown T."/>
            <person name="Cohen L."/>
        </authorList>
    </citation>
    <scope>NUCLEOTIDE SEQUENCE</scope>
    <source>
        <strain evidence="4">CCMP722</strain>
    </source>
</reference>
<protein>
    <recommendedName>
        <fullName evidence="3">Peptidase C1A papain C-terminal domain-containing protein</fullName>
    </recommendedName>
</protein>
<evidence type="ECO:0000256" key="1">
    <source>
        <dbReference type="ARBA" id="ARBA00008455"/>
    </source>
</evidence>
<dbReference type="InterPro" id="IPR038765">
    <property type="entry name" value="Papain-like_cys_pep_sf"/>
</dbReference>
<gene>
    <name evidence="4" type="ORF">POBO1169_LOCUS696</name>
</gene>
<comment type="similarity">
    <text evidence="1">Belongs to the peptidase C1 family.</text>
</comment>
<organism evidence="4">
    <name type="scientific">Pyramimonas obovata</name>
    <dbReference type="NCBI Taxonomy" id="1411642"/>
    <lineage>
        <taxon>Eukaryota</taxon>
        <taxon>Viridiplantae</taxon>
        <taxon>Chlorophyta</taxon>
        <taxon>Pyramimonadophyceae</taxon>
        <taxon>Pyramimonadales</taxon>
        <taxon>Pyramimonadaceae</taxon>
        <taxon>Pyramimonas</taxon>
        <taxon>Pyramimonas incertae sedis</taxon>
    </lineage>
</organism>
<dbReference type="GO" id="GO:0006508">
    <property type="term" value="P:proteolysis"/>
    <property type="evidence" value="ECO:0007669"/>
    <property type="project" value="InterPro"/>
</dbReference>
<dbReference type="InterPro" id="IPR013128">
    <property type="entry name" value="Peptidase_C1A"/>
</dbReference>
<feature type="domain" description="Peptidase C1A papain C-terminal" evidence="3">
    <location>
        <begin position="89"/>
        <end position="338"/>
    </location>
</feature>
<dbReference type="Gene3D" id="3.90.70.10">
    <property type="entry name" value="Cysteine proteinases"/>
    <property type="match status" value="1"/>
</dbReference>
<dbReference type="PANTHER" id="PTHR12411">
    <property type="entry name" value="CYSTEINE PROTEASE FAMILY C1-RELATED"/>
    <property type="match status" value="1"/>
</dbReference>
<accession>A0A7S0QTS4</accession>
<dbReference type="GO" id="GO:0008234">
    <property type="term" value="F:cysteine-type peptidase activity"/>
    <property type="evidence" value="ECO:0007669"/>
    <property type="project" value="InterPro"/>
</dbReference>
<dbReference type="SUPFAM" id="SSF54001">
    <property type="entry name" value="Cysteine proteinases"/>
    <property type="match status" value="1"/>
</dbReference>
<dbReference type="Pfam" id="PF00112">
    <property type="entry name" value="Peptidase_C1"/>
    <property type="match status" value="1"/>
</dbReference>
<sequence>MGFKNGPFVVLLLVFAAGVSQGARTPVKITLGAESASQVSDVSASPDENSSANVTKAERFSELVTMPGHDKPEDFSSPLPHTYVKEESMPKNFNWGNIKGQSMLTKMLNQHIPQYCGSCWAHGSLSALADRIKIARGGNGPDANLAIQYILNCGAGIAGSCHGGSHTGVYHFIKQSGFVPYDTCLVYEACSQESTEGTCGGGDYTCKPINTCRTCSTFSKFGGFCSEVDEFPNATISEYGRVSGEAKMMAEIYARGPIACEIDATPLDDYTGGIFSEEGKYSANHIVSIVGWGYSEKEDKSYWIVRNSWGEYWGEMGFFRVERGKDLLGLERSCAWATPETFTQMNYPCYEDGTNCVTNGRYEDPHKSWTN</sequence>
<dbReference type="PROSITE" id="PS00640">
    <property type="entry name" value="THIOL_PROTEASE_ASN"/>
    <property type="match status" value="1"/>
</dbReference>
<dbReference type="FunFam" id="3.90.70.10:FF:000117">
    <property type="entry name" value="Probable papain cysteine protease"/>
    <property type="match status" value="1"/>
</dbReference>
<dbReference type="InterPro" id="IPR025661">
    <property type="entry name" value="Pept_asp_AS"/>
</dbReference>
<dbReference type="InterPro" id="IPR000668">
    <property type="entry name" value="Peptidase_C1A_C"/>
</dbReference>